<keyword evidence="4" id="KW-1185">Reference proteome</keyword>
<name>E2A7S5_CAMFO</name>
<dbReference type="InterPro" id="IPR031961">
    <property type="entry name" value="DUF4780"/>
</dbReference>
<dbReference type="OMA" id="DELPKRH"/>
<evidence type="ECO:0000313" key="4">
    <source>
        <dbReference type="Proteomes" id="UP000000311"/>
    </source>
</evidence>
<dbReference type="OrthoDB" id="7700822at2759"/>
<dbReference type="AlphaFoldDB" id="E2A7S5"/>
<feature type="domain" description="DUF4780" evidence="2">
    <location>
        <begin position="180"/>
        <end position="351"/>
    </location>
</feature>
<protein>
    <recommendedName>
        <fullName evidence="2">DUF4780 domain-containing protein</fullName>
    </recommendedName>
</protein>
<dbReference type="EMBL" id="GL437384">
    <property type="protein sequence ID" value="EFN70505.1"/>
    <property type="molecule type" value="Genomic_DNA"/>
</dbReference>
<feature type="region of interest" description="Disordered" evidence="1">
    <location>
        <begin position="136"/>
        <end position="171"/>
    </location>
</feature>
<proteinExistence type="predicted"/>
<evidence type="ECO:0000256" key="1">
    <source>
        <dbReference type="SAM" id="MobiDB-lite"/>
    </source>
</evidence>
<reference evidence="3 4" key="1">
    <citation type="journal article" date="2010" name="Science">
        <title>Genomic comparison of the ants Camponotus floridanus and Harpegnathos saltator.</title>
        <authorList>
            <person name="Bonasio R."/>
            <person name="Zhang G."/>
            <person name="Ye C."/>
            <person name="Mutti N.S."/>
            <person name="Fang X."/>
            <person name="Qin N."/>
            <person name="Donahue G."/>
            <person name="Yang P."/>
            <person name="Li Q."/>
            <person name="Li C."/>
            <person name="Zhang P."/>
            <person name="Huang Z."/>
            <person name="Berger S.L."/>
            <person name="Reinberg D."/>
            <person name="Wang J."/>
            <person name="Liebig J."/>
        </authorList>
    </citation>
    <scope>NUCLEOTIDE SEQUENCE [LARGE SCALE GENOMIC DNA]</scope>
    <source>
        <strain evidence="4">C129</strain>
    </source>
</reference>
<evidence type="ECO:0000313" key="3">
    <source>
        <dbReference type="EMBL" id="EFN70505.1"/>
    </source>
</evidence>
<evidence type="ECO:0000259" key="2">
    <source>
        <dbReference type="Pfam" id="PF16012"/>
    </source>
</evidence>
<dbReference type="Proteomes" id="UP000000311">
    <property type="component" value="Unassembled WGS sequence"/>
</dbReference>
<gene>
    <name evidence="3" type="ORF">EAG_05614</name>
</gene>
<dbReference type="InParanoid" id="E2A7S5"/>
<dbReference type="Pfam" id="PF16012">
    <property type="entry name" value="DUF4780"/>
    <property type="match status" value="1"/>
</dbReference>
<accession>E2A7S5</accession>
<sequence>MNSTNQPILQNNQSDFNKVLQSVSLGSERLEEFNSRTDSTENSPKVRVRYSGAARRRYKKEKFQREKESAKAQICPIEVVPNSETGEGEVPAVTSKRAWPELSTPSPTNIQDKRPKISYQESYAPKDSVKLDLPLERYPDKSEAPAVTSKRAWSELSTPSPTDIQGKRPKISDQESYAPKGFVTLALTLEGYPDKRLGVGECSIIRKLIRERILELSEDTKAPTFSGSWERDGALVFTCVDEQSGDWLKNLSSDLKLGENSLCVLSVDELPKRHRVMVHVEESDVSAEEALKLLGKQNTGLATNDWIVIKESESRDATNTHFACLIRDPSLETLKACNFKPFCGLGQATVRLLEKERKKDFQSIKVTIKEEVI</sequence>
<organism evidence="4">
    <name type="scientific">Camponotus floridanus</name>
    <name type="common">Florida carpenter ant</name>
    <dbReference type="NCBI Taxonomy" id="104421"/>
    <lineage>
        <taxon>Eukaryota</taxon>
        <taxon>Metazoa</taxon>
        <taxon>Ecdysozoa</taxon>
        <taxon>Arthropoda</taxon>
        <taxon>Hexapoda</taxon>
        <taxon>Insecta</taxon>
        <taxon>Pterygota</taxon>
        <taxon>Neoptera</taxon>
        <taxon>Endopterygota</taxon>
        <taxon>Hymenoptera</taxon>
        <taxon>Apocrita</taxon>
        <taxon>Aculeata</taxon>
        <taxon>Formicoidea</taxon>
        <taxon>Formicidae</taxon>
        <taxon>Formicinae</taxon>
        <taxon>Camponotus</taxon>
    </lineage>
</organism>